<dbReference type="AlphaFoldDB" id="A0A6A4K964"/>
<sequence length="83" mass="9691">MKFCTILYYIEQQRQLLQGLNSSPNLSPEDRLECLLKSNLKPLVNRYNLQILLQDAHQGQGDHHPTFRIMFSIKRGRIVISLP</sequence>
<dbReference type="EMBL" id="WIXP02000002">
    <property type="protein sequence ID" value="KAF6214454.1"/>
    <property type="molecule type" value="Genomic_DNA"/>
</dbReference>
<dbReference type="Proteomes" id="UP000466442">
    <property type="component" value="Unassembled WGS sequence"/>
</dbReference>
<organism evidence="1 2">
    <name type="scientific">Apolygus lucorum</name>
    <name type="common">Small green plant bug</name>
    <name type="synonym">Lygocoris lucorum</name>
    <dbReference type="NCBI Taxonomy" id="248454"/>
    <lineage>
        <taxon>Eukaryota</taxon>
        <taxon>Metazoa</taxon>
        <taxon>Ecdysozoa</taxon>
        <taxon>Arthropoda</taxon>
        <taxon>Hexapoda</taxon>
        <taxon>Insecta</taxon>
        <taxon>Pterygota</taxon>
        <taxon>Neoptera</taxon>
        <taxon>Paraneoptera</taxon>
        <taxon>Hemiptera</taxon>
        <taxon>Heteroptera</taxon>
        <taxon>Panheteroptera</taxon>
        <taxon>Cimicomorpha</taxon>
        <taxon>Miridae</taxon>
        <taxon>Mirini</taxon>
        <taxon>Apolygus</taxon>
    </lineage>
</organism>
<evidence type="ECO:0000313" key="2">
    <source>
        <dbReference type="Proteomes" id="UP000466442"/>
    </source>
</evidence>
<evidence type="ECO:0000313" key="1">
    <source>
        <dbReference type="EMBL" id="KAF6214454.1"/>
    </source>
</evidence>
<keyword evidence="2" id="KW-1185">Reference proteome</keyword>
<name>A0A6A4K964_APOLU</name>
<comment type="caution">
    <text evidence="1">The sequence shown here is derived from an EMBL/GenBank/DDBJ whole genome shotgun (WGS) entry which is preliminary data.</text>
</comment>
<proteinExistence type="predicted"/>
<accession>A0A6A4K964</accession>
<protein>
    <submittedName>
        <fullName evidence="1">Uncharacterized protein</fullName>
    </submittedName>
</protein>
<reference evidence="1" key="1">
    <citation type="journal article" date="2021" name="Mol. Ecol. Resour.">
        <title>Apolygus lucorum genome provides insights into omnivorousness and mesophyll feeding.</title>
        <authorList>
            <person name="Liu Y."/>
            <person name="Liu H."/>
            <person name="Wang H."/>
            <person name="Huang T."/>
            <person name="Liu B."/>
            <person name="Yang B."/>
            <person name="Yin L."/>
            <person name="Li B."/>
            <person name="Zhang Y."/>
            <person name="Zhang S."/>
            <person name="Jiang F."/>
            <person name="Zhang X."/>
            <person name="Ren Y."/>
            <person name="Wang B."/>
            <person name="Wang S."/>
            <person name="Lu Y."/>
            <person name="Wu K."/>
            <person name="Fan W."/>
            <person name="Wang G."/>
        </authorList>
    </citation>
    <scope>NUCLEOTIDE SEQUENCE</scope>
    <source>
        <strain evidence="1">12Hb</strain>
    </source>
</reference>
<gene>
    <name evidence="1" type="ORF">GE061_009197</name>
</gene>